<gene>
    <name evidence="2" type="ORF">TIS948_LOCUS20835</name>
</gene>
<comment type="caution">
    <text evidence="2">The sequence shown here is derived from an EMBL/GenBank/DDBJ whole genome shotgun (WGS) entry which is preliminary data.</text>
</comment>
<feature type="region of interest" description="Disordered" evidence="1">
    <location>
        <begin position="334"/>
        <end position="353"/>
    </location>
</feature>
<feature type="compositionally biased region" description="Polar residues" evidence="1">
    <location>
        <begin position="90"/>
        <end position="102"/>
    </location>
</feature>
<feature type="region of interest" description="Disordered" evidence="1">
    <location>
        <begin position="87"/>
        <end position="139"/>
    </location>
</feature>
<evidence type="ECO:0000256" key="1">
    <source>
        <dbReference type="SAM" id="MobiDB-lite"/>
    </source>
</evidence>
<organism evidence="2 3">
    <name type="scientific">Rotaria socialis</name>
    <dbReference type="NCBI Taxonomy" id="392032"/>
    <lineage>
        <taxon>Eukaryota</taxon>
        <taxon>Metazoa</taxon>
        <taxon>Spiralia</taxon>
        <taxon>Gnathifera</taxon>
        <taxon>Rotifera</taxon>
        <taxon>Eurotatoria</taxon>
        <taxon>Bdelloidea</taxon>
        <taxon>Philodinida</taxon>
        <taxon>Philodinidae</taxon>
        <taxon>Rotaria</taxon>
    </lineage>
</organism>
<dbReference type="Proteomes" id="UP000663825">
    <property type="component" value="Unassembled WGS sequence"/>
</dbReference>
<feature type="compositionally biased region" description="Polar residues" evidence="1">
    <location>
        <begin position="121"/>
        <end position="130"/>
    </location>
</feature>
<evidence type="ECO:0000313" key="3">
    <source>
        <dbReference type="Proteomes" id="UP000663825"/>
    </source>
</evidence>
<reference evidence="2" key="1">
    <citation type="submission" date="2021-02" db="EMBL/GenBank/DDBJ databases">
        <authorList>
            <person name="Nowell W R."/>
        </authorList>
    </citation>
    <scope>NUCLEOTIDE SEQUENCE</scope>
</reference>
<accession>A0A817TU25</accession>
<feature type="compositionally biased region" description="Basic and acidic residues" evidence="1">
    <location>
        <begin position="164"/>
        <end position="184"/>
    </location>
</feature>
<feature type="compositionally biased region" description="Low complexity" evidence="1">
    <location>
        <begin position="337"/>
        <end position="352"/>
    </location>
</feature>
<protein>
    <submittedName>
        <fullName evidence="2">Uncharacterized protein</fullName>
    </submittedName>
</protein>
<dbReference type="PANTHER" id="PTHR20916">
    <property type="entry name" value="CYSTEINE AND GLYCINE-RICH PROTEIN 2 BINDING PROTEIN"/>
    <property type="match status" value="1"/>
</dbReference>
<evidence type="ECO:0000313" key="2">
    <source>
        <dbReference type="EMBL" id="CAF3327149.1"/>
    </source>
</evidence>
<sequence>MATTTTNKLDNRFLGLPKNRTGLFAADTIQEVKSNRNPYINVPLLSPQFRHNTSANVLLASAEQNLHQLQQYRSSSNEIQQYYPLDDASHNNIDSSNDSRLTLSGIRNGFRPSTVRHQKSRLSTATPQRNSAHHEHKESLPKAAIMQAHASAKLKSEIDHINSKLKRHEDSSKHFRAQSSRDLDGTPQSDYSYSTSCRLSSASTTLLADRIHQRFSSAITYASPNVVATIPLINEASNETAQMISTMIPISSALTNEIDNNQQDTIEYQPTYAYQVPQQSNVGSESVFLPESAVFSAKKSRSAKIDRRPNESKPISCPFYVMYLTNLAMQQRQNTANNNNNNNNNHNNNENHLTPMGMSSVTRNVPMNSRISTAYPKIQPFRRPVNSPISVNTYSTIDDEDFVSSSTPFTNSKRLSAKTSTVDNESSHMLRDVLRTSSWNHVQT</sequence>
<name>A0A817TU25_9BILA</name>
<dbReference type="AlphaFoldDB" id="A0A817TU25"/>
<dbReference type="EMBL" id="CAJNXB010003616">
    <property type="protein sequence ID" value="CAF3327149.1"/>
    <property type="molecule type" value="Genomic_DNA"/>
</dbReference>
<dbReference type="OrthoDB" id="10009016at2759"/>
<dbReference type="PANTHER" id="PTHR20916:SF18">
    <property type="entry name" value="IPT_TIG DOMAIN-CONTAINING PROTEIN"/>
    <property type="match status" value="1"/>
</dbReference>
<feature type="region of interest" description="Disordered" evidence="1">
    <location>
        <begin position="164"/>
        <end position="194"/>
    </location>
</feature>
<proteinExistence type="predicted"/>